<evidence type="ECO:0000313" key="3">
    <source>
        <dbReference type="EMBL" id="MEJ5977770.1"/>
    </source>
</evidence>
<dbReference type="InterPro" id="IPR050879">
    <property type="entry name" value="Acyltransferase_3"/>
</dbReference>
<feature type="transmembrane region" description="Helical" evidence="1">
    <location>
        <begin position="226"/>
        <end position="247"/>
    </location>
</feature>
<feature type="transmembrane region" description="Helical" evidence="1">
    <location>
        <begin position="282"/>
        <end position="302"/>
    </location>
</feature>
<keyword evidence="1" id="KW-0472">Membrane</keyword>
<dbReference type="EC" id="2.3.-.-" evidence="3"/>
<dbReference type="Pfam" id="PF01757">
    <property type="entry name" value="Acyl_transf_3"/>
    <property type="match status" value="1"/>
</dbReference>
<dbReference type="GO" id="GO:0016746">
    <property type="term" value="F:acyltransferase activity"/>
    <property type="evidence" value="ECO:0007669"/>
    <property type="project" value="UniProtKB-KW"/>
</dbReference>
<name>A0ABU8RXF3_9SPHN</name>
<feature type="transmembrane region" description="Helical" evidence="1">
    <location>
        <begin position="15"/>
        <end position="33"/>
    </location>
</feature>
<dbReference type="PANTHER" id="PTHR23028">
    <property type="entry name" value="ACETYLTRANSFERASE"/>
    <property type="match status" value="1"/>
</dbReference>
<evidence type="ECO:0000313" key="4">
    <source>
        <dbReference type="Proteomes" id="UP001361239"/>
    </source>
</evidence>
<accession>A0ABU8RXF3</accession>
<sequence>MTEARPKHRLDHIDGLRGLAAFAVLLGHWAEYVGHVTPFRPLGELLTGAFREYFSTGRLGIVAFFCISGFVIPFSFSGPAPIGKFVISRFFRLYPAYWASILLAIVVIPLFTGQIFGSWQVIANLTMVQMLLRAPDILGVYWTLFIELIFYGICLVAFAGRLLHNPRFNLAMMALFLTLALAMGGYRWINPQSDLPVGLPTYLAAMHFGTIARICVLERDPFACRIFWPSALILAAATTTANTLAYLHAKNELVGWVAANTGYLGGLALFLLCALKRWFGGALFAWFGLISYSLYLFHPIFLHMFVGLWPTMPWLVSLAVLTPMLFLGSIGTAALVQRYVEAPSIAIGRAFDQRYRDWISRRAQNA</sequence>
<feature type="transmembrane region" description="Helical" evidence="1">
    <location>
        <begin position="97"/>
        <end position="119"/>
    </location>
</feature>
<feature type="transmembrane region" description="Helical" evidence="1">
    <location>
        <begin position="170"/>
        <end position="189"/>
    </location>
</feature>
<feature type="transmembrane region" description="Helical" evidence="1">
    <location>
        <begin position="314"/>
        <end position="336"/>
    </location>
</feature>
<evidence type="ECO:0000256" key="1">
    <source>
        <dbReference type="SAM" id="Phobius"/>
    </source>
</evidence>
<keyword evidence="3" id="KW-0808">Transferase</keyword>
<reference evidence="3 4" key="1">
    <citation type="submission" date="2024-03" db="EMBL/GenBank/DDBJ databases">
        <authorList>
            <person name="Jo J.-H."/>
        </authorList>
    </citation>
    <scope>NUCLEOTIDE SEQUENCE [LARGE SCALE GENOMIC DNA]</scope>
    <source>
        <strain evidence="3 4">PS1R-30</strain>
    </source>
</reference>
<keyword evidence="1" id="KW-1133">Transmembrane helix</keyword>
<gene>
    <name evidence="3" type="ORF">WG901_14065</name>
</gene>
<dbReference type="RefSeq" id="WP_339587725.1">
    <property type="nucleotide sequence ID" value="NZ_JBBHJZ010000003.1"/>
</dbReference>
<dbReference type="Proteomes" id="UP001361239">
    <property type="component" value="Unassembled WGS sequence"/>
</dbReference>
<organism evidence="3 4">
    <name type="scientific">Novosphingobium anseongense</name>
    <dbReference type="NCBI Taxonomy" id="3133436"/>
    <lineage>
        <taxon>Bacteria</taxon>
        <taxon>Pseudomonadati</taxon>
        <taxon>Pseudomonadota</taxon>
        <taxon>Alphaproteobacteria</taxon>
        <taxon>Sphingomonadales</taxon>
        <taxon>Sphingomonadaceae</taxon>
        <taxon>Novosphingobium</taxon>
    </lineage>
</organism>
<feature type="transmembrane region" description="Helical" evidence="1">
    <location>
        <begin position="53"/>
        <end position="76"/>
    </location>
</feature>
<keyword evidence="3" id="KW-0012">Acyltransferase</keyword>
<proteinExistence type="predicted"/>
<dbReference type="InterPro" id="IPR002656">
    <property type="entry name" value="Acyl_transf_3_dom"/>
</dbReference>
<feature type="transmembrane region" description="Helical" evidence="1">
    <location>
        <begin position="253"/>
        <end position="275"/>
    </location>
</feature>
<dbReference type="EMBL" id="JBBHJZ010000003">
    <property type="protein sequence ID" value="MEJ5977770.1"/>
    <property type="molecule type" value="Genomic_DNA"/>
</dbReference>
<keyword evidence="4" id="KW-1185">Reference proteome</keyword>
<protein>
    <submittedName>
        <fullName evidence="3">Acyltransferase</fullName>
        <ecNumber evidence="3">2.3.-.-</ecNumber>
    </submittedName>
</protein>
<feature type="transmembrane region" description="Helical" evidence="1">
    <location>
        <begin position="195"/>
        <end position="214"/>
    </location>
</feature>
<evidence type="ECO:0000259" key="2">
    <source>
        <dbReference type="Pfam" id="PF01757"/>
    </source>
</evidence>
<dbReference type="PANTHER" id="PTHR23028:SF131">
    <property type="entry name" value="BLR2367 PROTEIN"/>
    <property type="match status" value="1"/>
</dbReference>
<comment type="caution">
    <text evidence="3">The sequence shown here is derived from an EMBL/GenBank/DDBJ whole genome shotgun (WGS) entry which is preliminary data.</text>
</comment>
<keyword evidence="1" id="KW-0812">Transmembrane</keyword>
<feature type="transmembrane region" description="Helical" evidence="1">
    <location>
        <begin position="139"/>
        <end position="158"/>
    </location>
</feature>
<feature type="domain" description="Acyltransferase 3" evidence="2">
    <location>
        <begin position="13"/>
        <end position="327"/>
    </location>
</feature>